<accession>A0A1C4W0J2</accession>
<dbReference type="RefSeq" id="WP_089018671.1">
    <property type="nucleotide sequence ID" value="NZ_LT607412.1"/>
</dbReference>
<reference evidence="3" key="1">
    <citation type="submission" date="2016-06" db="EMBL/GenBank/DDBJ databases">
        <authorList>
            <person name="Varghese N."/>
            <person name="Submissions Spin"/>
        </authorList>
    </citation>
    <scope>NUCLEOTIDE SEQUENCE [LARGE SCALE GENOMIC DNA]</scope>
    <source>
        <strain evidence="3">DSM 44875</strain>
    </source>
</reference>
<keyword evidence="1" id="KW-0812">Transmembrane</keyword>
<dbReference type="EMBL" id="LT607412">
    <property type="protein sequence ID" value="SCE89509.1"/>
    <property type="molecule type" value="Genomic_DNA"/>
</dbReference>
<dbReference type="OrthoDB" id="3382229at2"/>
<dbReference type="AlphaFoldDB" id="A0A1C4W0J2"/>
<sequence>MDAAADDRLRSAALVGVALAALAVGGWWWRAAAPVSTAGSAGPSAATPTVGPTVSTALERAMVAAPPDARVTVRLDSETGEVIERQSSSGVSIDPATGMVGTVDGVPGELFSQPDPSGGLPLFKETIWREERELTPGQGVTRQSTDDGSRYLLQYRCTRPGTMVVTSTGAAIAGRPRIDCDGTMASAEVLTGGGRFRVSLSAVGDGPIDVQVQLVALPR</sequence>
<evidence type="ECO:0000313" key="2">
    <source>
        <dbReference type="EMBL" id="SCE89509.1"/>
    </source>
</evidence>
<gene>
    <name evidence="2" type="ORF">GA0070607_2927</name>
</gene>
<keyword evidence="3" id="KW-1185">Reference proteome</keyword>
<dbReference type="Proteomes" id="UP000198243">
    <property type="component" value="Chromosome I"/>
</dbReference>
<feature type="transmembrane region" description="Helical" evidence="1">
    <location>
        <begin position="12"/>
        <end position="29"/>
    </location>
</feature>
<keyword evidence="1" id="KW-0472">Membrane</keyword>
<proteinExistence type="predicted"/>
<name>A0A1C4W0J2_9ACTN</name>
<evidence type="ECO:0000313" key="3">
    <source>
        <dbReference type="Proteomes" id="UP000198243"/>
    </source>
</evidence>
<protein>
    <submittedName>
        <fullName evidence="2">Uncharacterized protein</fullName>
    </submittedName>
</protein>
<evidence type="ECO:0000256" key="1">
    <source>
        <dbReference type="SAM" id="Phobius"/>
    </source>
</evidence>
<keyword evidence="1" id="KW-1133">Transmembrane helix</keyword>
<organism evidence="2 3">
    <name type="scientific">Micromonospora coriariae</name>
    <dbReference type="NCBI Taxonomy" id="285665"/>
    <lineage>
        <taxon>Bacteria</taxon>
        <taxon>Bacillati</taxon>
        <taxon>Actinomycetota</taxon>
        <taxon>Actinomycetes</taxon>
        <taxon>Micromonosporales</taxon>
        <taxon>Micromonosporaceae</taxon>
        <taxon>Micromonospora</taxon>
    </lineage>
</organism>